<accession>A0ABS9Q865</accession>
<gene>
    <name evidence="1" type="ORF">L4923_01105</name>
</gene>
<proteinExistence type="predicted"/>
<sequence>MTPLAEREEAIHSDWQEFWSNPAGYADAGWLSDCFGGQIGFDACERMLETSRLQPRLSKILAERHELTTKYPPRPPEPTDLRIALASGDELERFALRAGAIYWANSLAAVIDGRQASAIQAALGPELCALAVANRDISGPVKALEPLEGLSGRIFADGLSCLESWLQDMPQQLSKRVRLRLANGLAGLGDATQVAELGARIFRRAAE</sequence>
<dbReference type="EMBL" id="JAKREW010000001">
    <property type="protein sequence ID" value="MCG7503610.1"/>
    <property type="molecule type" value="Genomic_DNA"/>
</dbReference>
<name>A0ABS9Q865_9HYPH</name>
<dbReference type="Pfam" id="PF06578">
    <property type="entry name" value="YscK"/>
    <property type="match status" value="1"/>
</dbReference>
<protein>
    <submittedName>
        <fullName evidence="1">Yop proteins translocation protein K</fullName>
    </submittedName>
</protein>
<keyword evidence="2" id="KW-1185">Reference proteome</keyword>
<dbReference type="InterPro" id="IPR009510">
    <property type="entry name" value="T3SS_K"/>
</dbReference>
<evidence type="ECO:0000313" key="2">
    <source>
        <dbReference type="Proteomes" id="UP001201701"/>
    </source>
</evidence>
<comment type="caution">
    <text evidence="1">The sequence shown here is derived from an EMBL/GenBank/DDBJ whole genome shotgun (WGS) entry which is preliminary data.</text>
</comment>
<dbReference type="Proteomes" id="UP001201701">
    <property type="component" value="Unassembled WGS sequence"/>
</dbReference>
<organism evidence="1 2">
    <name type="scientific">Mesorhizobium retamae</name>
    <dbReference type="NCBI Taxonomy" id="2912854"/>
    <lineage>
        <taxon>Bacteria</taxon>
        <taxon>Pseudomonadati</taxon>
        <taxon>Pseudomonadota</taxon>
        <taxon>Alphaproteobacteria</taxon>
        <taxon>Hyphomicrobiales</taxon>
        <taxon>Phyllobacteriaceae</taxon>
        <taxon>Mesorhizobium</taxon>
    </lineage>
</organism>
<evidence type="ECO:0000313" key="1">
    <source>
        <dbReference type="EMBL" id="MCG7503610.1"/>
    </source>
</evidence>
<reference evidence="1 2" key="1">
    <citation type="submission" date="2022-02" db="EMBL/GenBank/DDBJ databases">
        <title>Draft genome sequence of Mezorhizobium retamae strain IRAMC:0171 isolated from Retama raetam nodules.</title>
        <authorList>
            <person name="Bengaied R."/>
            <person name="Sbissi I."/>
            <person name="Huber K."/>
            <person name="Ghodbane F."/>
            <person name="Nouioui I."/>
            <person name="Tarhouni M."/>
            <person name="Gtari M."/>
        </authorList>
    </citation>
    <scope>NUCLEOTIDE SEQUENCE [LARGE SCALE GENOMIC DNA]</scope>
    <source>
        <strain evidence="1 2">IRAMC:0171</strain>
    </source>
</reference>
<dbReference type="RefSeq" id="WP_239361407.1">
    <property type="nucleotide sequence ID" value="NZ_JAKREW010000001.1"/>
</dbReference>